<proteinExistence type="predicted"/>
<evidence type="ECO:0000313" key="1">
    <source>
        <dbReference type="EMBL" id="CAG8736398.1"/>
    </source>
</evidence>
<organism evidence="1 2">
    <name type="scientific">Funneliformis caledonium</name>
    <dbReference type="NCBI Taxonomy" id="1117310"/>
    <lineage>
        <taxon>Eukaryota</taxon>
        <taxon>Fungi</taxon>
        <taxon>Fungi incertae sedis</taxon>
        <taxon>Mucoromycota</taxon>
        <taxon>Glomeromycotina</taxon>
        <taxon>Glomeromycetes</taxon>
        <taxon>Glomerales</taxon>
        <taxon>Glomeraceae</taxon>
        <taxon>Funneliformis</taxon>
    </lineage>
</organism>
<feature type="non-terminal residue" evidence="1">
    <location>
        <position position="307"/>
    </location>
</feature>
<dbReference type="Proteomes" id="UP000789570">
    <property type="component" value="Unassembled WGS sequence"/>
</dbReference>
<protein>
    <submittedName>
        <fullName evidence="1">1690_t:CDS:1</fullName>
    </submittedName>
</protein>
<accession>A0A9N9IGN4</accession>
<reference evidence="1" key="1">
    <citation type="submission" date="2021-06" db="EMBL/GenBank/DDBJ databases">
        <authorList>
            <person name="Kallberg Y."/>
            <person name="Tangrot J."/>
            <person name="Rosling A."/>
        </authorList>
    </citation>
    <scope>NUCLEOTIDE SEQUENCE</scope>
    <source>
        <strain evidence="1">UK204</strain>
    </source>
</reference>
<name>A0A9N9IGN4_9GLOM</name>
<dbReference type="OrthoDB" id="10492569at2759"/>
<comment type="caution">
    <text evidence="1">The sequence shown here is derived from an EMBL/GenBank/DDBJ whole genome shotgun (WGS) entry which is preliminary data.</text>
</comment>
<dbReference type="AlphaFoldDB" id="A0A9N9IGN4"/>
<gene>
    <name evidence="1" type="ORF">FCALED_LOCUS15330</name>
</gene>
<evidence type="ECO:0000313" key="2">
    <source>
        <dbReference type="Proteomes" id="UP000789570"/>
    </source>
</evidence>
<dbReference type="EMBL" id="CAJVPQ010013587">
    <property type="protein sequence ID" value="CAG8736398.1"/>
    <property type="molecule type" value="Genomic_DNA"/>
</dbReference>
<feature type="non-terminal residue" evidence="1">
    <location>
        <position position="1"/>
    </location>
</feature>
<keyword evidence="2" id="KW-1185">Reference proteome</keyword>
<sequence>KRYNEYFDSFNTDPNHWSLVDFDLWAISNVAGVQQKIAHQAFYKYLNRILLNGSSTQEHIIYARRLLNNKKIDSHILPNHLLPFTDCGLGRVGKRRFSTYFLPTFLLYVSLRPNHVANTLFSFLHVGKENIKSIRNLWKNKAVLSKVNQAVEMIKAHSMLDRVTNDRVEKLVDYKMRVSQLLTVDLLVWNSSNSYAGLAMSLRKHCLIKDGVNKESETGISGDNFPDFGRQMKKRRMEWLSTPHKPILTLEMFDTMIPKVVPGMKSLKKVVAEKFLDITNEIKYHESEQKQLTSLGKVLSKWLRKVC</sequence>